<name>A0ABV6E8S6_9GAMM</name>
<comment type="caution">
    <text evidence="4">The sequence shown here is derived from an EMBL/GenBank/DDBJ whole genome shotgun (WGS) entry which is preliminary data.</text>
</comment>
<keyword evidence="1" id="KW-0997">Cell inner membrane</keyword>
<dbReference type="Proteomes" id="UP001589792">
    <property type="component" value="Unassembled WGS sequence"/>
</dbReference>
<organism evidence="4 5">
    <name type="scientific">Serratia aquatilis</name>
    <dbReference type="NCBI Taxonomy" id="1737515"/>
    <lineage>
        <taxon>Bacteria</taxon>
        <taxon>Pseudomonadati</taxon>
        <taxon>Pseudomonadota</taxon>
        <taxon>Gammaproteobacteria</taxon>
        <taxon>Enterobacterales</taxon>
        <taxon>Yersiniaceae</taxon>
        <taxon>Serratia</taxon>
    </lineage>
</organism>
<evidence type="ECO:0000259" key="3">
    <source>
        <dbReference type="PROSITE" id="PS51724"/>
    </source>
</evidence>
<evidence type="ECO:0000256" key="1">
    <source>
        <dbReference type="HAMAP-Rule" id="MF_02022"/>
    </source>
</evidence>
<dbReference type="HAMAP" id="MF_02022">
    <property type="entry name" value="DedD"/>
    <property type="match status" value="1"/>
</dbReference>
<feature type="domain" description="SPOR" evidence="3">
    <location>
        <begin position="184"/>
        <end position="263"/>
    </location>
</feature>
<keyword evidence="1" id="KW-0472">Membrane</keyword>
<dbReference type="InterPro" id="IPR052521">
    <property type="entry name" value="Cell_div_SPOR-domain"/>
</dbReference>
<keyword evidence="1" id="KW-0812">Transmembrane</keyword>
<comment type="subcellular location">
    <subcellularLocation>
        <location evidence="1">Cell inner membrane</location>
        <topology evidence="1">Single-pass membrane protein</topology>
    </subcellularLocation>
    <text evidence="1">Localizes at the septal ring.</text>
</comment>
<evidence type="ECO:0000313" key="4">
    <source>
        <dbReference type="EMBL" id="MFC0225345.1"/>
    </source>
</evidence>
<dbReference type="PANTHER" id="PTHR38687:SF1">
    <property type="entry name" value="CELL DIVISION PROTEIN DEDD"/>
    <property type="match status" value="1"/>
</dbReference>
<dbReference type="PROSITE" id="PS51724">
    <property type="entry name" value="SPOR"/>
    <property type="match status" value="1"/>
</dbReference>
<dbReference type="InterPro" id="IPR032898">
    <property type="entry name" value="DedD"/>
</dbReference>
<dbReference type="PANTHER" id="PTHR38687">
    <property type="entry name" value="CELL DIVISION PROTEIN DEDD-RELATED"/>
    <property type="match status" value="1"/>
</dbReference>
<accession>A0ABV6E8S6</accession>
<evidence type="ECO:0000256" key="2">
    <source>
        <dbReference type="SAM" id="MobiDB-lite"/>
    </source>
</evidence>
<sequence length="266" mass="28122">MASKFQNRLVGTVILVALGVIILPGLLDGKKKHYEDEFAAIPLVPKPGDAHETDLIPPASQPLPSQPPEGAGALVEQQAASEAAAQQAANQAANQNQRQQQSNAAAPPVETKPLQPVKPKPAEVKPSPVETKPVEVKPNPVEVKPVEVKPKPVLPPKVEPKPQVKPEPEPKPKPEPKPAVEEKAPAGQAFVVQLGALKNAAKVNEIVASLRLSGYRAYTVPSTPVQGEITRIFVGPDASKQKLQSSLPELNAISGLSGQIKAYGVR</sequence>
<comment type="domain">
    <text evidence="1">The SPOR domain binds septal peptidoglycans and is required to target DedD to the septal ring.</text>
</comment>
<protein>
    <recommendedName>
        <fullName evidence="1">Cell division protein DedD</fullName>
    </recommendedName>
</protein>
<dbReference type="NCBIfam" id="NF008641">
    <property type="entry name" value="PRK11633.1"/>
    <property type="match status" value="2"/>
</dbReference>
<dbReference type="EMBL" id="JBHLXG010000003">
    <property type="protein sequence ID" value="MFC0225345.1"/>
    <property type="molecule type" value="Genomic_DNA"/>
</dbReference>
<reference evidence="4 5" key="1">
    <citation type="submission" date="2024-09" db="EMBL/GenBank/DDBJ databases">
        <authorList>
            <person name="Sun Q."/>
            <person name="Mori K."/>
        </authorList>
    </citation>
    <scope>NUCLEOTIDE SEQUENCE [LARGE SCALE GENOMIC DNA]</scope>
    <source>
        <strain evidence="4 5">CCM 8626</strain>
    </source>
</reference>
<dbReference type="Pfam" id="PF05036">
    <property type="entry name" value="SPOR"/>
    <property type="match status" value="1"/>
</dbReference>
<proteinExistence type="inferred from homology"/>
<keyword evidence="5" id="KW-1185">Reference proteome</keyword>
<keyword evidence="1" id="KW-1133">Transmembrane helix</keyword>
<feature type="region of interest" description="Disordered" evidence="2">
    <location>
        <begin position="49"/>
        <end position="184"/>
    </location>
</feature>
<dbReference type="InterPro" id="IPR036680">
    <property type="entry name" value="SPOR-like_sf"/>
</dbReference>
<dbReference type="GO" id="GO:0051301">
    <property type="term" value="P:cell division"/>
    <property type="evidence" value="ECO:0007669"/>
    <property type="project" value="UniProtKB-KW"/>
</dbReference>
<dbReference type="InterPro" id="IPR007730">
    <property type="entry name" value="SPOR-like_dom"/>
</dbReference>
<keyword evidence="1" id="KW-1003">Cell membrane</keyword>
<feature type="compositionally biased region" description="Basic and acidic residues" evidence="2">
    <location>
        <begin position="158"/>
        <end position="184"/>
    </location>
</feature>
<comment type="function">
    <text evidence="1">Non-essential cell division protein that could be required for efficient cell constriction.</text>
</comment>
<feature type="compositionally biased region" description="Low complexity" evidence="2">
    <location>
        <begin position="76"/>
        <end position="106"/>
    </location>
</feature>
<dbReference type="SUPFAM" id="SSF110997">
    <property type="entry name" value="Sporulation related repeat"/>
    <property type="match status" value="1"/>
</dbReference>
<evidence type="ECO:0000313" key="5">
    <source>
        <dbReference type="Proteomes" id="UP001589792"/>
    </source>
</evidence>
<feature type="transmembrane region" description="Helical" evidence="1">
    <location>
        <begin position="9"/>
        <end position="27"/>
    </location>
</feature>
<comment type="similarity">
    <text evidence="1">Belongs to the DedD family.</text>
</comment>
<dbReference type="RefSeq" id="WP_380672563.1">
    <property type="nucleotide sequence ID" value="NZ_CP173186.1"/>
</dbReference>
<dbReference type="Gene3D" id="3.30.70.1070">
    <property type="entry name" value="Sporulation related repeat"/>
    <property type="match status" value="1"/>
</dbReference>
<keyword evidence="1 4" id="KW-0132">Cell division</keyword>
<keyword evidence="1" id="KW-0131">Cell cycle</keyword>
<feature type="compositionally biased region" description="Low complexity" evidence="2">
    <location>
        <begin position="124"/>
        <end position="143"/>
    </location>
</feature>
<gene>
    <name evidence="1 4" type="primary">dedD</name>
    <name evidence="4" type="ORF">ACFFJ3_02295</name>
</gene>